<organism evidence="2">
    <name type="scientific">marine sediment metagenome</name>
    <dbReference type="NCBI Taxonomy" id="412755"/>
    <lineage>
        <taxon>unclassified sequences</taxon>
        <taxon>metagenomes</taxon>
        <taxon>ecological metagenomes</taxon>
    </lineage>
</organism>
<reference evidence="2" key="1">
    <citation type="journal article" date="2015" name="Nature">
        <title>Complex archaea that bridge the gap between prokaryotes and eukaryotes.</title>
        <authorList>
            <person name="Spang A."/>
            <person name="Saw J.H."/>
            <person name="Jorgensen S.L."/>
            <person name="Zaremba-Niedzwiedzka K."/>
            <person name="Martijn J."/>
            <person name="Lind A.E."/>
            <person name="van Eijk R."/>
            <person name="Schleper C."/>
            <person name="Guy L."/>
            <person name="Ettema T.J."/>
        </authorList>
    </citation>
    <scope>NUCLEOTIDE SEQUENCE</scope>
</reference>
<dbReference type="EMBL" id="LAZR01004478">
    <property type="protein sequence ID" value="KKN08242.1"/>
    <property type="molecule type" value="Genomic_DNA"/>
</dbReference>
<proteinExistence type="predicted"/>
<name>A0A0F9N8M9_9ZZZZ</name>
<protein>
    <submittedName>
        <fullName evidence="2">Uncharacterized protein</fullName>
    </submittedName>
</protein>
<gene>
    <name evidence="2" type="ORF">LCGC14_1058660</name>
</gene>
<accession>A0A0F9N8M9</accession>
<dbReference type="AlphaFoldDB" id="A0A0F9N8M9"/>
<comment type="caution">
    <text evidence="2">The sequence shown here is derived from an EMBL/GenBank/DDBJ whole genome shotgun (WGS) entry which is preliminary data.</text>
</comment>
<evidence type="ECO:0000313" key="2">
    <source>
        <dbReference type="EMBL" id="KKN08242.1"/>
    </source>
</evidence>
<feature type="region of interest" description="Disordered" evidence="1">
    <location>
        <begin position="66"/>
        <end position="96"/>
    </location>
</feature>
<evidence type="ECO:0000256" key="1">
    <source>
        <dbReference type="SAM" id="MobiDB-lite"/>
    </source>
</evidence>
<sequence length="96" mass="10586">MATRRRGLISEHETEQLLGDIARRRDRGQSDRDIALAITAKIGVRVLSDPKGIGVLLESLGKAMQRTADTQTTAPPSPSEDVLDLSAFRMRKKNDD</sequence>